<evidence type="ECO:0000256" key="5">
    <source>
        <dbReference type="ARBA" id="ARBA00022741"/>
    </source>
</evidence>
<keyword evidence="7" id="KW-0067">ATP-binding</keyword>
<dbReference type="GO" id="GO:0046983">
    <property type="term" value="F:protein dimerization activity"/>
    <property type="evidence" value="ECO:0007669"/>
    <property type="project" value="InterPro"/>
</dbReference>
<dbReference type="Pfam" id="PF07730">
    <property type="entry name" value="HisKA_3"/>
    <property type="match status" value="1"/>
</dbReference>
<feature type="transmembrane region" description="Helical" evidence="9">
    <location>
        <begin position="94"/>
        <end position="111"/>
    </location>
</feature>
<dbReference type="Gene3D" id="3.30.565.10">
    <property type="entry name" value="Histidine kinase-like ATPase, C-terminal domain"/>
    <property type="match status" value="1"/>
</dbReference>
<evidence type="ECO:0000313" key="13">
    <source>
        <dbReference type="Proteomes" id="UP000680132"/>
    </source>
</evidence>
<keyword evidence="4" id="KW-0808">Transferase</keyword>
<feature type="transmembrane region" description="Helical" evidence="9">
    <location>
        <begin position="43"/>
        <end position="66"/>
    </location>
</feature>
<evidence type="ECO:0000256" key="3">
    <source>
        <dbReference type="ARBA" id="ARBA00022553"/>
    </source>
</evidence>
<dbReference type="PANTHER" id="PTHR24421:SF10">
    <property type="entry name" value="NITRATE_NITRITE SENSOR PROTEIN NARQ"/>
    <property type="match status" value="1"/>
</dbReference>
<feature type="transmembrane region" description="Helical" evidence="9">
    <location>
        <begin position="117"/>
        <end position="135"/>
    </location>
</feature>
<dbReference type="GO" id="GO:0005524">
    <property type="term" value="F:ATP binding"/>
    <property type="evidence" value="ECO:0007669"/>
    <property type="project" value="UniProtKB-KW"/>
</dbReference>
<dbReference type="Gene3D" id="1.20.5.1930">
    <property type="match status" value="1"/>
</dbReference>
<dbReference type="PANTHER" id="PTHR24421">
    <property type="entry name" value="NITRATE/NITRITE SENSOR PROTEIN NARX-RELATED"/>
    <property type="match status" value="1"/>
</dbReference>
<keyword evidence="13" id="KW-1185">Reference proteome</keyword>
<dbReference type="InterPro" id="IPR036890">
    <property type="entry name" value="HATPase_C_sf"/>
</dbReference>
<evidence type="ECO:0000256" key="2">
    <source>
        <dbReference type="ARBA" id="ARBA00012438"/>
    </source>
</evidence>
<feature type="domain" description="DUF7134" evidence="11">
    <location>
        <begin position="41"/>
        <end position="206"/>
    </location>
</feature>
<evidence type="ECO:0000256" key="8">
    <source>
        <dbReference type="ARBA" id="ARBA00023012"/>
    </source>
</evidence>
<dbReference type="Proteomes" id="UP000680132">
    <property type="component" value="Unassembled WGS sequence"/>
</dbReference>
<keyword evidence="5" id="KW-0547">Nucleotide-binding</keyword>
<dbReference type="InterPro" id="IPR011712">
    <property type="entry name" value="Sig_transdc_His_kin_sub3_dim/P"/>
</dbReference>
<protein>
    <recommendedName>
        <fullName evidence="2">histidine kinase</fullName>
        <ecNumber evidence="2">2.7.13.3</ecNumber>
    </recommendedName>
</protein>
<evidence type="ECO:0000259" key="10">
    <source>
        <dbReference type="Pfam" id="PF07730"/>
    </source>
</evidence>
<dbReference type="AlphaFoldDB" id="A0A939TL92"/>
<feature type="transmembrane region" description="Helical" evidence="9">
    <location>
        <begin position="72"/>
        <end position="89"/>
    </location>
</feature>
<feature type="domain" description="Signal transduction histidine kinase subgroup 3 dimerisation and phosphoacceptor" evidence="10">
    <location>
        <begin position="239"/>
        <end position="303"/>
    </location>
</feature>
<feature type="transmembrane region" description="Helical" evidence="9">
    <location>
        <begin position="181"/>
        <end position="203"/>
    </location>
</feature>
<gene>
    <name evidence="12" type="ORF">J5V96_00005</name>
</gene>
<dbReference type="EC" id="2.7.13.3" evidence="2"/>
<keyword evidence="6 12" id="KW-0418">Kinase</keyword>
<comment type="caution">
    <text evidence="12">The sequence shown here is derived from an EMBL/GenBank/DDBJ whole genome shotgun (WGS) entry which is preliminary data.</text>
</comment>
<reference evidence="12" key="1">
    <citation type="submission" date="2021-03" db="EMBL/GenBank/DDBJ databases">
        <title>Microbacterium sp. nov., a novel actinobacterium isolated from cow dung.</title>
        <authorList>
            <person name="Zhang L."/>
        </authorList>
    </citation>
    <scope>NUCLEOTIDE SEQUENCE</scope>
    <source>
        <strain evidence="12">NEAU-LLB</strain>
    </source>
</reference>
<dbReference type="EMBL" id="JAGFOA010000001">
    <property type="protein sequence ID" value="MBO3661888.1"/>
    <property type="molecule type" value="Genomic_DNA"/>
</dbReference>
<keyword evidence="8" id="KW-0902">Two-component regulatory system</keyword>
<evidence type="ECO:0000256" key="6">
    <source>
        <dbReference type="ARBA" id="ARBA00022777"/>
    </source>
</evidence>
<evidence type="ECO:0000256" key="1">
    <source>
        <dbReference type="ARBA" id="ARBA00000085"/>
    </source>
</evidence>
<dbReference type="RefSeq" id="WP_208499170.1">
    <property type="nucleotide sequence ID" value="NZ_JAGFOA010000001.1"/>
</dbReference>
<evidence type="ECO:0000259" key="11">
    <source>
        <dbReference type="Pfam" id="PF23539"/>
    </source>
</evidence>
<organism evidence="12 13">
    <name type="scientific">Microbacterium stercoris</name>
    <dbReference type="NCBI Taxonomy" id="2820289"/>
    <lineage>
        <taxon>Bacteria</taxon>
        <taxon>Bacillati</taxon>
        <taxon>Actinomycetota</taxon>
        <taxon>Actinomycetes</taxon>
        <taxon>Micrococcales</taxon>
        <taxon>Microbacteriaceae</taxon>
        <taxon>Microbacterium</taxon>
    </lineage>
</organism>
<evidence type="ECO:0000256" key="9">
    <source>
        <dbReference type="SAM" id="Phobius"/>
    </source>
</evidence>
<dbReference type="SUPFAM" id="SSF55874">
    <property type="entry name" value="ATPase domain of HSP90 chaperone/DNA topoisomerase II/histidine kinase"/>
    <property type="match status" value="1"/>
</dbReference>
<dbReference type="Pfam" id="PF23539">
    <property type="entry name" value="DUF7134"/>
    <property type="match status" value="1"/>
</dbReference>
<dbReference type="InterPro" id="IPR055558">
    <property type="entry name" value="DUF7134"/>
</dbReference>
<accession>A0A939TL92</accession>
<dbReference type="CDD" id="cd16917">
    <property type="entry name" value="HATPase_UhpB-NarQ-NarX-like"/>
    <property type="match status" value="1"/>
</dbReference>
<keyword evidence="9" id="KW-0472">Membrane</keyword>
<name>A0A939TL92_9MICO</name>
<evidence type="ECO:0000256" key="7">
    <source>
        <dbReference type="ARBA" id="ARBA00022840"/>
    </source>
</evidence>
<dbReference type="InterPro" id="IPR050482">
    <property type="entry name" value="Sensor_HK_TwoCompSys"/>
</dbReference>
<evidence type="ECO:0000256" key="4">
    <source>
        <dbReference type="ARBA" id="ARBA00022679"/>
    </source>
</evidence>
<keyword evidence="3" id="KW-0597">Phosphoprotein</keyword>
<evidence type="ECO:0000313" key="12">
    <source>
        <dbReference type="EMBL" id="MBO3661888.1"/>
    </source>
</evidence>
<sequence>MTLLVRGARGVRGLLTPAADAPATDAAAAARPAPNRSELRRDAALAVGLFVAAVLSVALSTVSQLFTFRDDSGAWPLVFAALGTLPLALRRRFPLTIGVVIAAVYFVGASLEATELYVSQVTVFIAFYTVGAWATDRRRATWGRALIIIGMFIWLLVSTYAGAVNPDERMPDASPGAFSPYVAYMLILWLINIAYFGGAWYLGDHAYAAALDREALRRRTRELEEEREMSAAQAVALDRVRIARELHDVVAHHVSAMGVQAAAARTVMDRDPSGARDILQSVEGSARSALRELHLLLDTLRSGEGADDSGSTLRLDDLKDLAREASAAGTPTTLTVVGEPREVPETVHVNLYRIAQEALTNTRRHAGPDATADLRLRYLADAVELEVTDTGRTAAHARPGLGQLGMRERAIASGGSLEARPRDRGGYLVRVRVPSGGAG</sequence>
<keyword evidence="9" id="KW-1133">Transmembrane helix</keyword>
<comment type="catalytic activity">
    <reaction evidence="1">
        <text>ATP + protein L-histidine = ADP + protein N-phospho-L-histidine.</text>
        <dbReference type="EC" id="2.7.13.3"/>
    </reaction>
</comment>
<dbReference type="GO" id="GO:0000155">
    <property type="term" value="F:phosphorelay sensor kinase activity"/>
    <property type="evidence" value="ECO:0007669"/>
    <property type="project" value="InterPro"/>
</dbReference>
<feature type="transmembrane region" description="Helical" evidence="9">
    <location>
        <begin position="142"/>
        <end position="161"/>
    </location>
</feature>
<proteinExistence type="predicted"/>
<dbReference type="GO" id="GO:0016020">
    <property type="term" value="C:membrane"/>
    <property type="evidence" value="ECO:0007669"/>
    <property type="project" value="InterPro"/>
</dbReference>
<keyword evidence="9" id="KW-0812">Transmembrane</keyword>